<dbReference type="OrthoDB" id="9802055at2"/>
<feature type="binding site" evidence="6">
    <location>
        <position position="242"/>
    </location>
    <ligand>
        <name>a divalent metal cation</name>
        <dbReference type="ChEBI" id="CHEBI:60240"/>
        <label>2</label>
        <note>catalytic</note>
    </ligand>
</feature>
<comment type="function">
    <text evidence="1 6">Removes the N-terminal methionine from nascent proteins. The N-terminal methionine is often cleaved when the second residue in the primary sequence is small and uncharged (Met-Ala-, Cys, Gly, Pro, Ser, Thr, or Val). Requires deformylation of the N(alpha)-formylated initiator methionine before it can be hydrolyzed.</text>
</comment>
<dbReference type="RefSeq" id="WP_059139210.1">
    <property type="nucleotide sequence ID" value="NZ_LMBR01000170.1"/>
</dbReference>
<feature type="binding site" evidence="6">
    <location>
        <position position="85"/>
    </location>
    <ligand>
        <name>substrate</name>
    </ligand>
</feature>
<evidence type="ECO:0000259" key="8">
    <source>
        <dbReference type="Pfam" id="PF00557"/>
    </source>
</evidence>
<evidence type="ECO:0000256" key="5">
    <source>
        <dbReference type="ARBA" id="ARBA00022801"/>
    </source>
</evidence>
<evidence type="ECO:0000313" key="10">
    <source>
        <dbReference type="Proteomes" id="UP000053937"/>
    </source>
</evidence>
<dbReference type="SUPFAM" id="SSF55920">
    <property type="entry name" value="Creatinase/aminopeptidase"/>
    <property type="match status" value="1"/>
</dbReference>
<accession>A0A101JD49</accession>
<feature type="binding site" evidence="6">
    <location>
        <position position="210"/>
    </location>
    <ligand>
        <name>a divalent metal cation</name>
        <dbReference type="ChEBI" id="CHEBI:60240"/>
        <label>2</label>
        <note>catalytic</note>
    </ligand>
</feature>
<evidence type="ECO:0000256" key="1">
    <source>
        <dbReference type="ARBA" id="ARBA00002521"/>
    </source>
</evidence>
<reference evidence="9 10" key="1">
    <citation type="submission" date="2015-10" db="EMBL/GenBank/DDBJ databases">
        <title>Draft Genome Sequence of Chlorobium limicola strain Frasassi Growing under Artificial Lighting in the Frasassi Cave System.</title>
        <authorList>
            <person name="Mansor M."/>
            <person name="Macalady J."/>
        </authorList>
    </citation>
    <scope>NUCLEOTIDE SEQUENCE [LARGE SCALE GENOMIC DNA]</scope>
    <source>
        <strain evidence="9 10">Frasassi</strain>
    </source>
</reference>
<keyword evidence="3 6" id="KW-0645">Protease</keyword>
<comment type="cofactor">
    <cofactor evidence="6">
        <name>Co(2+)</name>
        <dbReference type="ChEBI" id="CHEBI:48828"/>
    </cofactor>
    <cofactor evidence="6">
        <name>Zn(2+)</name>
        <dbReference type="ChEBI" id="CHEBI:29105"/>
    </cofactor>
    <cofactor evidence="6">
        <name>Mn(2+)</name>
        <dbReference type="ChEBI" id="CHEBI:29035"/>
    </cofactor>
    <cofactor evidence="6">
        <name>Fe(2+)</name>
        <dbReference type="ChEBI" id="CHEBI:29033"/>
    </cofactor>
    <text evidence="6">Binds 2 divalent metal cations per subunit. Has a high-affinity and a low affinity metal-binding site. The true nature of the physiological cofactor is under debate. The enzyme is active with cobalt, zinc, manganese or divalent iron ions. Most likely, methionine aminopeptidases function as mononuclear Fe(2+)-metalloproteases under physiological conditions, and the catalytically relevant metal-binding site has been assigned to the histidine-containing high-affinity site.</text>
</comment>
<feature type="binding site" evidence="6">
    <location>
        <position position="177"/>
    </location>
    <ligand>
        <name>a divalent metal cation</name>
        <dbReference type="ChEBI" id="CHEBI:60240"/>
        <label>2</label>
        <note>catalytic</note>
    </ligand>
</feature>
<evidence type="ECO:0000256" key="7">
    <source>
        <dbReference type="RuleBase" id="RU003653"/>
    </source>
</evidence>
<dbReference type="GO" id="GO:0004239">
    <property type="term" value="F:initiator methionyl aminopeptidase activity"/>
    <property type="evidence" value="ECO:0007669"/>
    <property type="project" value="UniProtKB-UniRule"/>
</dbReference>
<dbReference type="GO" id="GO:0070006">
    <property type="term" value="F:metalloaminopeptidase activity"/>
    <property type="evidence" value="ECO:0007669"/>
    <property type="project" value="UniProtKB-UniRule"/>
</dbReference>
<dbReference type="AlphaFoldDB" id="A0A101JD49"/>
<comment type="caution">
    <text evidence="9">The sequence shown here is derived from an EMBL/GenBank/DDBJ whole genome shotgun (WGS) entry which is preliminary data.</text>
</comment>
<dbReference type="GO" id="GO:0006508">
    <property type="term" value="P:proteolysis"/>
    <property type="evidence" value="ECO:0007669"/>
    <property type="project" value="UniProtKB-KW"/>
</dbReference>
<keyword evidence="10" id="KW-1185">Reference proteome</keyword>
<comment type="similarity">
    <text evidence="6">Belongs to the peptidase M24A family. Methionine aminopeptidase type 1 subfamily.</text>
</comment>
<feature type="domain" description="Peptidase M24" evidence="8">
    <location>
        <begin position="11"/>
        <end position="248"/>
    </location>
</feature>
<gene>
    <name evidence="6" type="primary">map</name>
    <name evidence="9" type="ORF">ASB62_06955</name>
</gene>
<dbReference type="Proteomes" id="UP000053937">
    <property type="component" value="Unassembled WGS sequence"/>
</dbReference>
<evidence type="ECO:0000256" key="3">
    <source>
        <dbReference type="ARBA" id="ARBA00022670"/>
    </source>
</evidence>
<feature type="binding site" evidence="6">
    <location>
        <position position="114"/>
    </location>
    <ligand>
        <name>a divalent metal cation</name>
        <dbReference type="ChEBI" id="CHEBI:60240"/>
        <label>2</label>
        <note>catalytic</note>
    </ligand>
</feature>
<comment type="subunit">
    <text evidence="6">Monomer.</text>
</comment>
<dbReference type="GO" id="GO:0046872">
    <property type="term" value="F:metal ion binding"/>
    <property type="evidence" value="ECO:0007669"/>
    <property type="project" value="UniProtKB-UniRule"/>
</dbReference>
<keyword evidence="5 6" id="KW-0378">Hydrolase</keyword>
<name>A0A101JD49_CHLLI</name>
<dbReference type="PRINTS" id="PR00599">
    <property type="entry name" value="MAPEPTIDASE"/>
</dbReference>
<dbReference type="CDD" id="cd01086">
    <property type="entry name" value="MetAP1"/>
    <property type="match status" value="1"/>
</dbReference>
<proteinExistence type="inferred from homology"/>
<dbReference type="PANTHER" id="PTHR43330">
    <property type="entry name" value="METHIONINE AMINOPEPTIDASE"/>
    <property type="match status" value="1"/>
</dbReference>
<keyword evidence="4 6" id="KW-0479">Metal-binding</keyword>
<dbReference type="Gene3D" id="3.90.230.10">
    <property type="entry name" value="Creatinase/methionine aminopeptidase superfamily"/>
    <property type="match status" value="1"/>
</dbReference>
<dbReference type="InterPro" id="IPR036005">
    <property type="entry name" value="Creatinase/aminopeptidase-like"/>
</dbReference>
<feature type="binding site" evidence="6">
    <location>
        <position position="184"/>
    </location>
    <ligand>
        <name>substrate</name>
    </ligand>
</feature>
<dbReference type="EC" id="3.4.11.18" evidence="6 7"/>
<dbReference type="PANTHER" id="PTHR43330:SF27">
    <property type="entry name" value="METHIONINE AMINOPEPTIDASE"/>
    <property type="match status" value="1"/>
</dbReference>
<dbReference type="InterPro" id="IPR002467">
    <property type="entry name" value="Pept_M24A_MAP1"/>
</dbReference>
<evidence type="ECO:0000313" key="9">
    <source>
        <dbReference type="EMBL" id="KUL24572.1"/>
    </source>
</evidence>
<evidence type="ECO:0000256" key="6">
    <source>
        <dbReference type="HAMAP-Rule" id="MF_01974"/>
    </source>
</evidence>
<organism evidence="9 10">
    <name type="scientific">Chlorobium limicola</name>
    <dbReference type="NCBI Taxonomy" id="1092"/>
    <lineage>
        <taxon>Bacteria</taxon>
        <taxon>Pseudomonadati</taxon>
        <taxon>Chlorobiota</taxon>
        <taxon>Chlorobiia</taxon>
        <taxon>Chlorobiales</taxon>
        <taxon>Chlorobiaceae</taxon>
        <taxon>Chlorobium/Pelodictyon group</taxon>
        <taxon>Chlorobium</taxon>
    </lineage>
</organism>
<sequence length="265" mass="29100">MITIKSEREIELMRESGALTAMVLDMLEEEIEPGMTTKRLDEMAESFIRDHHAVPSFLNYAPKGDPDVTPYPATLCVSINEEVVHGVPTVKRIIREGDIVSVDCGVYKGGYHGDAARTFVMGTIDQKVQLLVDVTRECLYRGIAQAVEGNRLHDISAAVEEHARSFGFSVIENMVGHGIGSELHEDPAVPNYGKKHTGVKLRAGMALAIEPMIALGRSRKAVSKRGAWVAVTEDGKHSAHFEHTIIVRPGKAEVLTRSLLEKEAH</sequence>
<dbReference type="InterPro" id="IPR000994">
    <property type="entry name" value="Pept_M24"/>
</dbReference>
<feature type="binding site" evidence="6">
    <location>
        <position position="242"/>
    </location>
    <ligand>
        <name>a divalent metal cation</name>
        <dbReference type="ChEBI" id="CHEBI:60240"/>
        <label>1</label>
    </ligand>
</feature>
<dbReference type="GO" id="GO:0005829">
    <property type="term" value="C:cytosol"/>
    <property type="evidence" value="ECO:0007669"/>
    <property type="project" value="TreeGrafter"/>
</dbReference>
<dbReference type="HAMAP" id="MF_01974">
    <property type="entry name" value="MetAP_1"/>
    <property type="match status" value="1"/>
</dbReference>
<protein>
    <recommendedName>
        <fullName evidence="6 7">Methionine aminopeptidase</fullName>
        <shortName evidence="6">MAP</shortName>
        <shortName evidence="6">MetAP</shortName>
        <ecNumber evidence="6 7">3.4.11.18</ecNumber>
    </recommendedName>
    <alternativeName>
        <fullName evidence="6">Peptidase M</fullName>
    </alternativeName>
</protein>
<evidence type="ECO:0000256" key="2">
    <source>
        <dbReference type="ARBA" id="ARBA00022438"/>
    </source>
</evidence>
<keyword evidence="2 6" id="KW-0031">Aminopeptidase</keyword>
<dbReference type="Pfam" id="PF00557">
    <property type="entry name" value="Peptidase_M24"/>
    <property type="match status" value="1"/>
</dbReference>
<dbReference type="PROSITE" id="PS00680">
    <property type="entry name" value="MAP_1"/>
    <property type="match status" value="1"/>
</dbReference>
<dbReference type="EMBL" id="LMBR01000170">
    <property type="protein sequence ID" value="KUL24572.1"/>
    <property type="molecule type" value="Genomic_DNA"/>
</dbReference>
<feature type="binding site" evidence="6">
    <location>
        <position position="103"/>
    </location>
    <ligand>
        <name>a divalent metal cation</name>
        <dbReference type="ChEBI" id="CHEBI:60240"/>
        <label>1</label>
    </ligand>
</feature>
<feature type="binding site" evidence="6">
    <location>
        <position position="114"/>
    </location>
    <ligand>
        <name>a divalent metal cation</name>
        <dbReference type="ChEBI" id="CHEBI:60240"/>
        <label>1</label>
    </ligand>
</feature>
<dbReference type="InterPro" id="IPR001714">
    <property type="entry name" value="Pept_M24_MAP"/>
</dbReference>
<evidence type="ECO:0000256" key="4">
    <source>
        <dbReference type="ARBA" id="ARBA00022723"/>
    </source>
</evidence>
<dbReference type="NCBIfam" id="TIGR00500">
    <property type="entry name" value="met_pdase_I"/>
    <property type="match status" value="1"/>
</dbReference>
<comment type="catalytic activity">
    <reaction evidence="6 7">
        <text>Release of N-terminal amino acids, preferentially methionine, from peptides and arylamides.</text>
        <dbReference type="EC" id="3.4.11.18"/>
    </reaction>
</comment>